<reference evidence="4 5" key="1">
    <citation type="submission" date="2017-01" db="EMBL/GenBank/DDBJ databases">
        <title>Draft genome sequence of Diplodia seriata F98.1, a fungal species involved in grapevine trunk diseases.</title>
        <authorList>
            <person name="Robert-Siegwald G."/>
            <person name="Vallet J."/>
            <person name="Abou-Mansour E."/>
            <person name="Xu J."/>
            <person name="Rey P."/>
            <person name="Bertsch C."/>
            <person name="Rego C."/>
            <person name="Larignon P."/>
            <person name="Fontaine F."/>
            <person name="Lebrun M.-H."/>
        </authorList>
    </citation>
    <scope>NUCLEOTIDE SEQUENCE [LARGE SCALE GENOMIC DNA]</scope>
    <source>
        <strain evidence="4 5">F98.1</strain>
    </source>
</reference>
<dbReference type="OrthoDB" id="2142503at2759"/>
<dbReference type="PANTHER" id="PTHR36854:SF1">
    <property type="entry name" value="TRANSMEMBRANE PROTEIN"/>
    <property type="match status" value="1"/>
</dbReference>
<feature type="chain" id="PRO_5013386256" evidence="3">
    <location>
        <begin position="24"/>
        <end position="225"/>
    </location>
</feature>
<evidence type="ECO:0000256" key="1">
    <source>
        <dbReference type="SAM" id="MobiDB-lite"/>
    </source>
</evidence>
<organism evidence="4 5">
    <name type="scientific">Diplodia seriata</name>
    <dbReference type="NCBI Taxonomy" id="420778"/>
    <lineage>
        <taxon>Eukaryota</taxon>
        <taxon>Fungi</taxon>
        <taxon>Dikarya</taxon>
        <taxon>Ascomycota</taxon>
        <taxon>Pezizomycotina</taxon>
        <taxon>Dothideomycetes</taxon>
        <taxon>Dothideomycetes incertae sedis</taxon>
        <taxon>Botryosphaeriales</taxon>
        <taxon>Botryosphaeriaceae</taxon>
        <taxon>Diplodia</taxon>
    </lineage>
</organism>
<proteinExistence type="predicted"/>
<feature type="compositionally biased region" description="Low complexity" evidence="1">
    <location>
        <begin position="46"/>
        <end position="67"/>
    </location>
</feature>
<evidence type="ECO:0000313" key="4">
    <source>
        <dbReference type="EMBL" id="OMP82698.1"/>
    </source>
</evidence>
<evidence type="ECO:0000256" key="2">
    <source>
        <dbReference type="SAM" id="Phobius"/>
    </source>
</evidence>
<feature type="signal peptide" evidence="3">
    <location>
        <begin position="1"/>
        <end position="23"/>
    </location>
</feature>
<keyword evidence="2" id="KW-1133">Transmembrane helix</keyword>
<dbReference type="Proteomes" id="UP000190776">
    <property type="component" value="Unassembled WGS sequence"/>
</dbReference>
<name>A0A1S8B5P2_9PEZI</name>
<accession>A0A1S8B5P2</accession>
<keyword evidence="3" id="KW-0732">Signal</keyword>
<feature type="region of interest" description="Disordered" evidence="1">
    <location>
        <begin position="46"/>
        <end position="80"/>
    </location>
</feature>
<comment type="caution">
    <text evidence="4">The sequence shown here is derived from an EMBL/GenBank/DDBJ whole genome shotgun (WGS) entry which is preliminary data.</text>
</comment>
<evidence type="ECO:0000256" key="3">
    <source>
        <dbReference type="SAM" id="SignalP"/>
    </source>
</evidence>
<evidence type="ECO:0000313" key="5">
    <source>
        <dbReference type="Proteomes" id="UP000190776"/>
    </source>
</evidence>
<keyword evidence="2" id="KW-0812">Transmembrane</keyword>
<protein>
    <submittedName>
        <fullName evidence="4">Uncharacterized protein</fullName>
    </submittedName>
</protein>
<dbReference type="PANTHER" id="PTHR36854">
    <property type="entry name" value="CHROMOSOME 9, WHOLE GENOME SHOTGUN SEQUENCE"/>
    <property type="match status" value="1"/>
</dbReference>
<dbReference type="AlphaFoldDB" id="A0A1S8B5P2"/>
<feature type="transmembrane region" description="Helical" evidence="2">
    <location>
        <begin position="120"/>
        <end position="138"/>
    </location>
</feature>
<keyword evidence="2" id="KW-0472">Membrane</keyword>
<sequence length="225" mass="24746">MFARRHALLVLLALIALLSSAHAASPASFCKCTCFTNSTIIHLDDPSPYSSKSGSSKSDSSKSSGSSLFSRAKDSKKTGRTCNDCNKKFCLDYNLPICHSAKEEDVYSECFQRDSAKDQAVVVIFITATVSLLIYAAARPYVDRWQEVSLVRLPLEMCEADGTRNAEGEGEEDVYSCIYSRRSMSDMDNMAPCFIPNPHVQKYSGRSTPVMHLYATPLLNLGGII</sequence>
<gene>
    <name evidence="4" type="ORF">BK809_0007009</name>
</gene>
<dbReference type="EMBL" id="MSZU01000114">
    <property type="protein sequence ID" value="OMP82698.1"/>
    <property type="molecule type" value="Genomic_DNA"/>
</dbReference>